<comment type="caution">
    <text evidence="1">The sequence shown here is derived from an EMBL/GenBank/DDBJ whole genome shotgun (WGS) entry which is preliminary data.</text>
</comment>
<gene>
    <name evidence="1" type="ORF">FHR82_002327</name>
</gene>
<keyword evidence="2" id="KW-1185">Reference proteome</keyword>
<evidence type="ECO:0000313" key="2">
    <source>
        <dbReference type="Proteomes" id="UP000520767"/>
    </source>
</evidence>
<dbReference type="Proteomes" id="UP000520767">
    <property type="component" value="Unassembled WGS sequence"/>
</dbReference>
<dbReference type="EMBL" id="JACHJQ010000002">
    <property type="protein sequence ID" value="MBB4906110.1"/>
    <property type="molecule type" value="Genomic_DNA"/>
</dbReference>
<protein>
    <submittedName>
        <fullName evidence="1">Uncharacterized protein</fullName>
    </submittedName>
</protein>
<dbReference type="RefSeq" id="WP_184810234.1">
    <property type="nucleotide sequence ID" value="NZ_JACHJQ010000002.1"/>
</dbReference>
<accession>A0A7W7Q300</accession>
<reference evidence="1 2" key="1">
    <citation type="submission" date="2020-08" db="EMBL/GenBank/DDBJ databases">
        <title>Genomic Encyclopedia of Type Strains, Phase III (KMG-III): the genomes of soil and plant-associated and newly described type strains.</title>
        <authorList>
            <person name="Whitman W."/>
        </authorList>
    </citation>
    <scope>NUCLEOTIDE SEQUENCE [LARGE SCALE GENOMIC DNA]</scope>
    <source>
        <strain evidence="1 2">CECT 8960</strain>
    </source>
</reference>
<organism evidence="1 2">
    <name type="scientific">Actinophytocola algeriensis</name>
    <dbReference type="NCBI Taxonomy" id="1768010"/>
    <lineage>
        <taxon>Bacteria</taxon>
        <taxon>Bacillati</taxon>
        <taxon>Actinomycetota</taxon>
        <taxon>Actinomycetes</taxon>
        <taxon>Pseudonocardiales</taxon>
        <taxon>Pseudonocardiaceae</taxon>
    </lineage>
</organism>
<dbReference type="AlphaFoldDB" id="A0A7W7Q300"/>
<evidence type="ECO:0000313" key="1">
    <source>
        <dbReference type="EMBL" id="MBB4906110.1"/>
    </source>
</evidence>
<proteinExistence type="predicted"/>
<sequence>MDCWSPEPTLGVAAFGSQEGQGHVDAFDLAGPALGAGAAVDEVGFEFVEPGGHLGVDVQHRAADLPRVLVAENAAMSNEARCAVVAALISLAGSQLPR</sequence>
<name>A0A7W7Q300_9PSEU</name>